<dbReference type="Pfam" id="PF00989">
    <property type="entry name" value="PAS"/>
    <property type="match status" value="1"/>
</dbReference>
<feature type="domain" description="PAC" evidence="11">
    <location>
        <begin position="468"/>
        <end position="520"/>
    </location>
</feature>
<keyword evidence="5 9" id="KW-1133">Transmembrane helix</keyword>
<dbReference type="InterPro" id="IPR043128">
    <property type="entry name" value="Rev_trsase/Diguanyl_cyclase"/>
</dbReference>
<proteinExistence type="predicted"/>
<evidence type="ECO:0000259" key="10">
    <source>
        <dbReference type="PROSITE" id="PS50112"/>
    </source>
</evidence>
<dbReference type="InterPro" id="IPR004010">
    <property type="entry name" value="Double_Cache_2"/>
</dbReference>
<keyword evidence="14" id="KW-0808">Transferase</keyword>
<dbReference type="PROSITE" id="PS50112">
    <property type="entry name" value="PAS"/>
    <property type="match status" value="1"/>
</dbReference>
<dbReference type="Gene3D" id="6.10.340.10">
    <property type="match status" value="1"/>
</dbReference>
<dbReference type="FunFam" id="3.30.70.270:FF:000001">
    <property type="entry name" value="Diguanylate cyclase domain protein"/>
    <property type="match status" value="1"/>
</dbReference>
<dbReference type="GO" id="GO:0007165">
    <property type="term" value="P:signal transduction"/>
    <property type="evidence" value="ECO:0007669"/>
    <property type="project" value="InterPro"/>
</dbReference>
<keyword evidence="6 9" id="KW-0472">Membrane</keyword>
<dbReference type="CDD" id="cd01949">
    <property type="entry name" value="GGDEF"/>
    <property type="match status" value="1"/>
</dbReference>
<keyword evidence="4 9" id="KW-0812">Transmembrane</keyword>
<dbReference type="SUPFAM" id="SSF55073">
    <property type="entry name" value="Nucleotide cyclase"/>
    <property type="match status" value="1"/>
</dbReference>
<dbReference type="KEGG" id="dfl:DFE_1515"/>
<evidence type="ECO:0000259" key="11">
    <source>
        <dbReference type="PROSITE" id="PS50113"/>
    </source>
</evidence>
<dbReference type="PROSITE" id="PS50887">
    <property type="entry name" value="GGDEF"/>
    <property type="match status" value="1"/>
</dbReference>
<organism evidence="14 15">
    <name type="scientific">Desulfovibrio ferrophilus</name>
    <dbReference type="NCBI Taxonomy" id="241368"/>
    <lineage>
        <taxon>Bacteria</taxon>
        <taxon>Pseudomonadati</taxon>
        <taxon>Thermodesulfobacteriota</taxon>
        <taxon>Desulfovibrionia</taxon>
        <taxon>Desulfovibrionales</taxon>
        <taxon>Desulfovibrionaceae</taxon>
        <taxon>Desulfovibrio</taxon>
    </lineage>
</organism>
<dbReference type="InterPro" id="IPR029016">
    <property type="entry name" value="GAF-like_dom_sf"/>
</dbReference>
<reference evidence="14 15" key="1">
    <citation type="journal article" date="2018" name="Sci. Adv.">
        <title>Multi-heme cytochromes provide a pathway for survival in energy-limited environments.</title>
        <authorList>
            <person name="Deng X."/>
            <person name="Dohmae N."/>
            <person name="Nealson K.H."/>
            <person name="Hashimoto K."/>
            <person name="Okamoto A."/>
        </authorList>
    </citation>
    <scope>NUCLEOTIDE SEQUENCE [LARGE SCALE GENOMIC DNA]</scope>
    <source>
        <strain evidence="14 15">IS5</strain>
    </source>
</reference>
<evidence type="ECO:0000313" key="15">
    <source>
        <dbReference type="Proteomes" id="UP000269883"/>
    </source>
</evidence>
<dbReference type="SMART" id="SM00267">
    <property type="entry name" value="GGDEF"/>
    <property type="match status" value="1"/>
</dbReference>
<gene>
    <name evidence="14" type="ORF">DFE_1515</name>
</gene>
<dbReference type="Pfam" id="PF00672">
    <property type="entry name" value="HAMP"/>
    <property type="match status" value="1"/>
</dbReference>
<dbReference type="Pfam" id="PF01590">
    <property type="entry name" value="GAF"/>
    <property type="match status" value="1"/>
</dbReference>
<evidence type="ECO:0000256" key="3">
    <source>
        <dbReference type="ARBA" id="ARBA00022475"/>
    </source>
</evidence>
<dbReference type="InterPro" id="IPR003018">
    <property type="entry name" value="GAF"/>
</dbReference>
<dbReference type="CDD" id="cd06225">
    <property type="entry name" value="HAMP"/>
    <property type="match status" value="1"/>
</dbReference>
<evidence type="ECO:0000256" key="4">
    <source>
        <dbReference type="ARBA" id="ARBA00022692"/>
    </source>
</evidence>
<evidence type="ECO:0000256" key="8">
    <source>
        <dbReference type="SAM" id="Coils"/>
    </source>
</evidence>
<evidence type="ECO:0000259" key="13">
    <source>
        <dbReference type="PROSITE" id="PS50887"/>
    </source>
</evidence>
<evidence type="ECO:0000313" key="14">
    <source>
        <dbReference type="EMBL" id="BBD08241.1"/>
    </source>
</evidence>
<dbReference type="Proteomes" id="UP000269883">
    <property type="component" value="Chromosome"/>
</dbReference>
<dbReference type="SMART" id="SM00091">
    <property type="entry name" value="PAS"/>
    <property type="match status" value="1"/>
</dbReference>
<dbReference type="SMART" id="SM00304">
    <property type="entry name" value="HAMP"/>
    <property type="match status" value="1"/>
</dbReference>
<keyword evidence="14" id="KW-0418">Kinase</keyword>
<dbReference type="InterPro" id="IPR001610">
    <property type="entry name" value="PAC"/>
</dbReference>
<keyword evidence="8" id="KW-0175">Coiled coil</keyword>
<dbReference type="Pfam" id="PF00990">
    <property type="entry name" value="GGDEF"/>
    <property type="match status" value="1"/>
</dbReference>
<dbReference type="SUPFAM" id="SSF55781">
    <property type="entry name" value="GAF domain-like"/>
    <property type="match status" value="1"/>
</dbReference>
<dbReference type="GO" id="GO:0006355">
    <property type="term" value="P:regulation of DNA-templated transcription"/>
    <property type="evidence" value="ECO:0007669"/>
    <property type="project" value="InterPro"/>
</dbReference>
<feature type="transmembrane region" description="Helical" evidence="9">
    <location>
        <begin position="312"/>
        <end position="334"/>
    </location>
</feature>
<dbReference type="InterPro" id="IPR000700">
    <property type="entry name" value="PAS-assoc_C"/>
</dbReference>
<dbReference type="EC" id="2.7.7.65" evidence="2"/>
<dbReference type="InterPro" id="IPR000160">
    <property type="entry name" value="GGDEF_dom"/>
</dbReference>
<name>A0A2Z6AYA2_9BACT</name>
<dbReference type="RefSeq" id="WP_126378175.1">
    <property type="nucleotide sequence ID" value="NZ_AP017378.1"/>
</dbReference>
<dbReference type="PROSITE" id="PS50113">
    <property type="entry name" value="PAC"/>
    <property type="match status" value="1"/>
</dbReference>
<dbReference type="OrthoDB" id="7673416at2"/>
<feature type="transmembrane region" description="Helical" evidence="9">
    <location>
        <begin position="20"/>
        <end position="41"/>
    </location>
</feature>
<comment type="catalytic activity">
    <reaction evidence="7">
        <text>2 GTP = 3',3'-c-di-GMP + 2 diphosphate</text>
        <dbReference type="Rhea" id="RHEA:24898"/>
        <dbReference type="ChEBI" id="CHEBI:33019"/>
        <dbReference type="ChEBI" id="CHEBI:37565"/>
        <dbReference type="ChEBI" id="CHEBI:58805"/>
        <dbReference type="EC" id="2.7.7.65"/>
    </reaction>
</comment>
<dbReference type="Gene3D" id="3.30.70.270">
    <property type="match status" value="1"/>
</dbReference>
<dbReference type="EMBL" id="AP017378">
    <property type="protein sequence ID" value="BBD08241.1"/>
    <property type="molecule type" value="Genomic_DNA"/>
</dbReference>
<feature type="coiled-coil region" evidence="8">
    <location>
        <begin position="508"/>
        <end position="542"/>
    </location>
</feature>
<dbReference type="SMART" id="SM01049">
    <property type="entry name" value="Cache_2"/>
    <property type="match status" value="2"/>
</dbReference>
<evidence type="ECO:0000256" key="7">
    <source>
        <dbReference type="ARBA" id="ARBA00034247"/>
    </source>
</evidence>
<protein>
    <recommendedName>
        <fullName evidence="2">diguanylate cyclase</fullName>
        <ecNumber evidence="2">2.7.7.65</ecNumber>
    </recommendedName>
</protein>
<evidence type="ECO:0000256" key="1">
    <source>
        <dbReference type="ARBA" id="ARBA00004651"/>
    </source>
</evidence>
<dbReference type="SMART" id="SM00086">
    <property type="entry name" value="PAC"/>
    <property type="match status" value="1"/>
</dbReference>
<dbReference type="InterPro" id="IPR035965">
    <property type="entry name" value="PAS-like_dom_sf"/>
</dbReference>
<dbReference type="GO" id="GO:0016301">
    <property type="term" value="F:kinase activity"/>
    <property type="evidence" value="ECO:0007669"/>
    <property type="project" value="UniProtKB-KW"/>
</dbReference>
<evidence type="ECO:0000256" key="6">
    <source>
        <dbReference type="ARBA" id="ARBA00023136"/>
    </source>
</evidence>
<dbReference type="CDD" id="cd12912">
    <property type="entry name" value="PDC2_MCP_like"/>
    <property type="match status" value="2"/>
</dbReference>
<dbReference type="Gene3D" id="3.30.450.20">
    <property type="entry name" value="PAS domain"/>
    <property type="match status" value="3"/>
</dbReference>
<dbReference type="InterPro" id="IPR013767">
    <property type="entry name" value="PAS_fold"/>
</dbReference>
<dbReference type="NCBIfam" id="TIGR00229">
    <property type="entry name" value="sensory_box"/>
    <property type="match status" value="1"/>
</dbReference>
<dbReference type="PANTHER" id="PTHR45138">
    <property type="entry name" value="REGULATORY COMPONENTS OF SENSORY TRANSDUCTION SYSTEM"/>
    <property type="match status" value="1"/>
</dbReference>
<dbReference type="Gene3D" id="3.30.450.40">
    <property type="match status" value="1"/>
</dbReference>
<dbReference type="GO" id="GO:0052621">
    <property type="term" value="F:diguanylate cyclase activity"/>
    <property type="evidence" value="ECO:0007669"/>
    <property type="project" value="UniProtKB-EC"/>
</dbReference>
<dbReference type="InterPro" id="IPR033480">
    <property type="entry name" value="sCache_2"/>
</dbReference>
<dbReference type="AlphaFoldDB" id="A0A2Z6AYA2"/>
<keyword evidence="15" id="KW-1185">Reference proteome</keyword>
<dbReference type="InterPro" id="IPR050469">
    <property type="entry name" value="Diguanylate_Cyclase"/>
</dbReference>
<evidence type="ECO:0000256" key="5">
    <source>
        <dbReference type="ARBA" id="ARBA00022989"/>
    </source>
</evidence>
<dbReference type="CDD" id="cd00130">
    <property type="entry name" value="PAS"/>
    <property type="match status" value="1"/>
</dbReference>
<dbReference type="NCBIfam" id="TIGR00254">
    <property type="entry name" value="GGDEF"/>
    <property type="match status" value="1"/>
</dbReference>
<dbReference type="InterPro" id="IPR003660">
    <property type="entry name" value="HAMP_dom"/>
</dbReference>
<dbReference type="GO" id="GO:0005886">
    <property type="term" value="C:plasma membrane"/>
    <property type="evidence" value="ECO:0007669"/>
    <property type="project" value="UniProtKB-SubCell"/>
</dbReference>
<dbReference type="InterPro" id="IPR029787">
    <property type="entry name" value="Nucleotide_cyclase"/>
</dbReference>
<dbReference type="GO" id="GO:0043709">
    <property type="term" value="P:cell adhesion involved in single-species biofilm formation"/>
    <property type="evidence" value="ECO:0007669"/>
    <property type="project" value="TreeGrafter"/>
</dbReference>
<dbReference type="SUPFAM" id="SSF55785">
    <property type="entry name" value="PYP-like sensor domain (PAS domain)"/>
    <property type="match status" value="1"/>
</dbReference>
<evidence type="ECO:0000259" key="12">
    <source>
        <dbReference type="PROSITE" id="PS50885"/>
    </source>
</evidence>
<dbReference type="GO" id="GO:1902201">
    <property type="term" value="P:negative regulation of bacterial-type flagellum-dependent cell motility"/>
    <property type="evidence" value="ECO:0007669"/>
    <property type="project" value="TreeGrafter"/>
</dbReference>
<comment type="subcellular location">
    <subcellularLocation>
        <location evidence="1">Cell membrane</location>
        <topology evidence="1">Multi-pass membrane protein</topology>
    </subcellularLocation>
</comment>
<evidence type="ECO:0000256" key="2">
    <source>
        <dbReference type="ARBA" id="ARBA00012528"/>
    </source>
</evidence>
<accession>A0A2Z6AYA2</accession>
<keyword evidence="3" id="KW-1003">Cell membrane</keyword>
<feature type="domain" description="GGDEF" evidence="13">
    <location>
        <begin position="734"/>
        <end position="868"/>
    </location>
</feature>
<dbReference type="SUPFAM" id="SSF158472">
    <property type="entry name" value="HAMP domain-like"/>
    <property type="match status" value="1"/>
</dbReference>
<feature type="domain" description="PAS" evidence="10">
    <location>
        <begin position="393"/>
        <end position="463"/>
    </location>
</feature>
<dbReference type="PROSITE" id="PS50885">
    <property type="entry name" value="HAMP"/>
    <property type="match status" value="1"/>
</dbReference>
<dbReference type="InterPro" id="IPR000014">
    <property type="entry name" value="PAS"/>
</dbReference>
<evidence type="ECO:0000256" key="9">
    <source>
        <dbReference type="SAM" id="Phobius"/>
    </source>
</evidence>
<sequence length="875" mass="99520">MLNGKLPLAKKHSIQFKLLYGFALAFVLTIGLGNAILYLIIRDTIEVSIETELRNTTKGILDMVQTATDVAIKNHLRAVAEKNKEIVKHFYQKQLNGELSENEAKNKAADILESQVIGTTGYIYCIDSSGITKVHPHKELVGTDLSGNIFIQQQMAKKEGYIEYTWANPGEQSPRPKALYMTTFRPWDWIIAASSYRDEFKELFSTDDFKEHILSITFGKTGYPYVIDSKGNLIIHPQLEGTNIYDSRDSSGRMFIKELCTLKNGKIIYPWQNPGELEPREKLVIFNYISELDWIVASSSYLEEFYEPLRTIGYTSFGMVVFSLILIIPITWWLSSSITRPIHSLITSFAHGAEGDYSSRLNVKDSGEIGQLAAYYNRFMEQLHTSCKERDTSEKKYRGIFEHTIEGVFQTTIDGRFISANPSMAKILGYKDEHSLLKQVQNTRHQIYVSPEDRDSLVQTLQEEGRIINFETRFRRTDDTIIWVSINARIVRDSQGDTKYIEGLISDITQRKESNEALRRAKQELEQRVEERTTELSNWINELESRDAQRSQLQKMGQMIQLCHKVEETYPIILSFLSNLFPGDDISFYIFDEKSTSLNLVSPNSSRPSFSTDQCWALRQGKPYLVDFENRLPTCHHLNVDPAHEYSCTPLIAQSELIGLLHIAFDTPGPKGNQTKAQLAARIADNLALALANIRLRETLRQQTIQDPLTGLYNRRFMDEIIATEVSRTIRRKRTFGILMIDIDHFKQVNDTHGHDIGDMVLRELGGYLLDNVRAEDVPCRFGGEEFAIIINEVDQKTLLGKATEICRGISELITVPTKKERLRITVSIGAALFPDHGDTAEDVLKAADLALYQAKEQGRNRVVVAVQDAAPGSR</sequence>
<feature type="domain" description="HAMP" evidence="12">
    <location>
        <begin position="336"/>
        <end position="388"/>
    </location>
</feature>
<dbReference type="Pfam" id="PF08269">
    <property type="entry name" value="dCache_2"/>
    <property type="match status" value="1"/>
</dbReference>
<dbReference type="PANTHER" id="PTHR45138:SF9">
    <property type="entry name" value="DIGUANYLATE CYCLASE DGCM-RELATED"/>
    <property type="match status" value="1"/>
</dbReference>